<proteinExistence type="predicted"/>
<keyword evidence="4" id="KW-1185">Reference proteome</keyword>
<dbReference type="PANTHER" id="PTHR32305:SF15">
    <property type="entry name" value="PROTEIN RHSA-RELATED"/>
    <property type="match status" value="1"/>
</dbReference>
<dbReference type="Proteomes" id="UP000186246">
    <property type="component" value="Unassembled WGS sequence"/>
</dbReference>
<accession>A0A1N7K9V5</accession>
<sequence>MGNVRLSYGRNSTGALEITDNNDYYPLGMNHFKTGTAFFGQGSYKNYKYSNKELQETGMYSYGWREYMPDLGRWNGIDQLAENYLSTSTYAYVANNPISLTDPDGRWIYEDGSIGQGPSPTSLLGPKYQSYLSFSMSDGMSYNSGAGGGGAYNFTGNAAASVFNYFAHGGKMDNISFETGWIKFWTDAVDARYGQFNIWKTIDNGLMETYNSIESLAKDINRFPAAQSLPTLTPLRKVSRL</sequence>
<dbReference type="PANTHER" id="PTHR32305">
    <property type="match status" value="1"/>
</dbReference>
<dbReference type="NCBIfam" id="TIGR03696">
    <property type="entry name" value="Rhs_assc_core"/>
    <property type="match status" value="1"/>
</dbReference>
<reference evidence="2" key="3">
    <citation type="submission" date="2017-01" db="EMBL/GenBank/DDBJ databases">
        <authorList>
            <person name="Mah S.A."/>
            <person name="Swanson W.J."/>
            <person name="Moy G.W."/>
            <person name="Vacquier V.D."/>
        </authorList>
    </citation>
    <scope>NUCLEOTIDE SEQUENCE [LARGE SCALE GENOMIC DNA]</scope>
    <source>
        <strain evidence="2">DSM 21068</strain>
    </source>
</reference>
<evidence type="ECO:0000313" key="4">
    <source>
        <dbReference type="Proteomes" id="UP000238314"/>
    </source>
</evidence>
<gene>
    <name evidence="1" type="ORF">B0A70_04720</name>
    <name evidence="2" type="ORF">SAMN05421796_101407</name>
</gene>
<dbReference type="InterPro" id="IPR022385">
    <property type="entry name" value="Rhs_assc_core"/>
</dbReference>
<evidence type="ECO:0000313" key="1">
    <source>
        <dbReference type="EMBL" id="PQA96423.1"/>
    </source>
</evidence>
<dbReference type="InterPro" id="IPR050708">
    <property type="entry name" value="T6SS_VgrG/RHS"/>
</dbReference>
<reference evidence="3" key="2">
    <citation type="submission" date="2017-01" db="EMBL/GenBank/DDBJ databases">
        <authorList>
            <person name="Varghese N."/>
            <person name="Submissions S."/>
        </authorList>
    </citation>
    <scope>NUCLEOTIDE SEQUENCE [LARGE SCALE GENOMIC DNA]</scope>
    <source>
        <strain evidence="3">DSM 21068</strain>
    </source>
</reference>
<dbReference type="Gene3D" id="2.180.10.10">
    <property type="entry name" value="RHS repeat-associated core"/>
    <property type="match status" value="1"/>
</dbReference>
<dbReference type="EMBL" id="MUGO01000003">
    <property type="protein sequence ID" value="PQA96423.1"/>
    <property type="molecule type" value="Genomic_DNA"/>
</dbReference>
<dbReference type="EMBL" id="FTOJ01000001">
    <property type="protein sequence ID" value="SIS58363.1"/>
    <property type="molecule type" value="Genomic_DNA"/>
</dbReference>
<dbReference type="Proteomes" id="UP000238314">
    <property type="component" value="Unassembled WGS sequence"/>
</dbReference>
<reference evidence="1 4" key="1">
    <citation type="submission" date="2016-11" db="EMBL/GenBank/DDBJ databases">
        <title>Whole genomes of Flavobacteriaceae.</title>
        <authorList>
            <person name="Stine C."/>
            <person name="Li C."/>
            <person name="Tadesse D."/>
        </authorList>
    </citation>
    <scope>NUCLEOTIDE SEQUENCE [LARGE SCALE GENOMIC DNA]</scope>
    <source>
        <strain evidence="1 4">DSM 21068</strain>
    </source>
</reference>
<dbReference type="STRING" id="551459.SAMN05421796_101407"/>
<name>A0A1N7K9V5_9FLAO</name>
<evidence type="ECO:0000313" key="3">
    <source>
        <dbReference type="Proteomes" id="UP000186246"/>
    </source>
</evidence>
<dbReference type="AlphaFoldDB" id="A0A1N7K9V5"/>
<organism evidence="2 3">
    <name type="scientific">Chryseobacterium piscicola</name>
    <dbReference type="NCBI Taxonomy" id="551459"/>
    <lineage>
        <taxon>Bacteria</taxon>
        <taxon>Pseudomonadati</taxon>
        <taxon>Bacteroidota</taxon>
        <taxon>Flavobacteriia</taxon>
        <taxon>Flavobacteriales</taxon>
        <taxon>Weeksellaceae</taxon>
        <taxon>Chryseobacterium group</taxon>
        <taxon>Chryseobacterium</taxon>
    </lineage>
</organism>
<dbReference type="RefSeq" id="WP_076449285.1">
    <property type="nucleotide sequence ID" value="NZ_FTOJ01000001.1"/>
</dbReference>
<protein>
    <submittedName>
        <fullName evidence="2">RHS repeat-associated core domain-containing protein</fullName>
    </submittedName>
</protein>
<evidence type="ECO:0000313" key="2">
    <source>
        <dbReference type="EMBL" id="SIS58363.1"/>
    </source>
</evidence>